<dbReference type="Gene3D" id="1.10.10.10">
    <property type="entry name" value="Winged helix-like DNA-binding domain superfamily/Winged helix DNA-binding domain"/>
    <property type="match status" value="1"/>
</dbReference>
<evidence type="ECO:0000259" key="4">
    <source>
        <dbReference type="PROSITE" id="PS51118"/>
    </source>
</evidence>
<evidence type="ECO:0000256" key="1">
    <source>
        <dbReference type="ARBA" id="ARBA00023015"/>
    </source>
</evidence>
<sequence length="190" mass="21284">MCYLVTTIIVVIEDGNEKTRFDTQQCPIARSLDRIGEWWSMLIIRDAFHGLSKFDEFQQSLGLSPTILTRRLKFLVESGILCKQAYQQRPLRYQYLLTERGAELFPVLATLLQWGNSHLAPEGIAAQLVDRRSGLPVTMQLIDSVSQQPITHQNITLAAGPAAGAAMRQRAARMQQSSSATLIESPQENI</sequence>
<dbReference type="PANTHER" id="PTHR33204:SF17">
    <property type="entry name" value="TRANSCRIPTIONAL REGULATORY PROTEIN"/>
    <property type="match status" value="1"/>
</dbReference>
<name>A0A447L0Z9_SEROD</name>
<organism evidence="5 6">
    <name type="scientific">Serratia odorifera</name>
    <dbReference type="NCBI Taxonomy" id="618"/>
    <lineage>
        <taxon>Bacteria</taxon>
        <taxon>Pseudomonadati</taxon>
        <taxon>Pseudomonadota</taxon>
        <taxon>Gammaproteobacteria</taxon>
        <taxon>Enterobacterales</taxon>
        <taxon>Yersiniaceae</taxon>
        <taxon>Serratia</taxon>
    </lineage>
</organism>
<evidence type="ECO:0000313" key="6">
    <source>
        <dbReference type="Proteomes" id="UP000281391"/>
    </source>
</evidence>
<dbReference type="InterPro" id="IPR002577">
    <property type="entry name" value="HTH_HxlR"/>
</dbReference>
<proteinExistence type="predicted"/>
<dbReference type="AlphaFoldDB" id="A0A447L0Z9"/>
<gene>
    <name evidence="5" type="primary">yybR_5</name>
    <name evidence="5" type="ORF">NCTC11214_05073</name>
</gene>
<dbReference type="InterPro" id="IPR036388">
    <property type="entry name" value="WH-like_DNA-bd_sf"/>
</dbReference>
<accession>A0A447L0Z9</accession>
<evidence type="ECO:0000256" key="3">
    <source>
        <dbReference type="ARBA" id="ARBA00023163"/>
    </source>
</evidence>
<reference evidence="5 6" key="1">
    <citation type="submission" date="2018-12" db="EMBL/GenBank/DDBJ databases">
        <authorList>
            <consortium name="Pathogen Informatics"/>
        </authorList>
    </citation>
    <scope>NUCLEOTIDE SEQUENCE [LARGE SCALE GENOMIC DNA]</scope>
    <source>
        <strain evidence="5 6">NCTC11214</strain>
    </source>
</reference>
<keyword evidence="2" id="KW-0238">DNA-binding</keyword>
<keyword evidence="3" id="KW-0804">Transcription</keyword>
<evidence type="ECO:0000256" key="2">
    <source>
        <dbReference type="ARBA" id="ARBA00023125"/>
    </source>
</evidence>
<dbReference type="EMBL" id="LR134117">
    <property type="protein sequence ID" value="VDZ64628.1"/>
    <property type="molecule type" value="Genomic_DNA"/>
</dbReference>
<dbReference type="Proteomes" id="UP000281391">
    <property type="component" value="Chromosome"/>
</dbReference>
<dbReference type="GO" id="GO:0003677">
    <property type="term" value="F:DNA binding"/>
    <property type="evidence" value="ECO:0007669"/>
    <property type="project" value="UniProtKB-KW"/>
</dbReference>
<dbReference type="PROSITE" id="PS51118">
    <property type="entry name" value="HTH_HXLR"/>
    <property type="match status" value="1"/>
</dbReference>
<dbReference type="KEGG" id="sof:NCTC11214_05073"/>
<keyword evidence="1" id="KW-0805">Transcription regulation</keyword>
<dbReference type="Pfam" id="PF01638">
    <property type="entry name" value="HxlR"/>
    <property type="match status" value="1"/>
</dbReference>
<dbReference type="PANTHER" id="PTHR33204">
    <property type="entry name" value="TRANSCRIPTIONAL REGULATOR, MARR FAMILY"/>
    <property type="match status" value="1"/>
</dbReference>
<dbReference type="SUPFAM" id="SSF46785">
    <property type="entry name" value="Winged helix' DNA-binding domain"/>
    <property type="match status" value="1"/>
</dbReference>
<feature type="domain" description="HTH hxlR-type" evidence="4">
    <location>
        <begin position="26"/>
        <end position="123"/>
    </location>
</feature>
<evidence type="ECO:0000313" key="5">
    <source>
        <dbReference type="EMBL" id="VDZ64628.1"/>
    </source>
</evidence>
<protein>
    <submittedName>
        <fullName evidence="5">Uncharacterized HTH-type transcriptional regulator yybR</fullName>
    </submittedName>
</protein>
<dbReference type="InterPro" id="IPR036390">
    <property type="entry name" value="WH_DNA-bd_sf"/>
</dbReference>